<organism evidence="1">
    <name type="scientific">Thermorudis sp</name>
    <dbReference type="NCBI Taxonomy" id="1969470"/>
    <lineage>
        <taxon>Bacteria</taxon>
        <taxon>Pseudomonadati</taxon>
        <taxon>Thermomicrobiota</taxon>
        <taxon>Thermomicrobia</taxon>
        <taxon>Thermomicrobia incertae sedis</taxon>
        <taxon>Thermorudis</taxon>
    </lineage>
</organism>
<gene>
    <name evidence="1" type="ORF">ENP13_05265</name>
</gene>
<evidence type="ECO:0000313" key="1">
    <source>
        <dbReference type="EMBL" id="HEX70636.1"/>
    </source>
</evidence>
<dbReference type="AlphaFoldDB" id="A0A7C3AM14"/>
<comment type="caution">
    <text evidence="1">The sequence shown here is derived from an EMBL/GenBank/DDBJ whole genome shotgun (WGS) entry which is preliminary data.</text>
</comment>
<dbReference type="EMBL" id="DSID01000402">
    <property type="protein sequence ID" value="HEX70636.1"/>
    <property type="molecule type" value="Genomic_DNA"/>
</dbReference>
<name>A0A7C3AM14_9BACT</name>
<sequence length="101" mass="11176">MSWKDVERAVARRLGGQRVPVSGRAGQPDVVHPWLAIEVKHRRSLPRWLLSALAQARAAAQPGQLPVAVLHEHGQRYRDALVVLRLADFEEWFGPLGGGDA</sequence>
<protein>
    <submittedName>
        <fullName evidence="1">Uncharacterized protein</fullName>
    </submittedName>
</protein>
<accession>A0A7C3AM14</accession>
<proteinExistence type="predicted"/>
<reference evidence="1" key="1">
    <citation type="journal article" date="2020" name="mSystems">
        <title>Genome- and Community-Level Interaction Insights into Carbon Utilization and Element Cycling Functions of Hydrothermarchaeota in Hydrothermal Sediment.</title>
        <authorList>
            <person name="Zhou Z."/>
            <person name="Liu Y."/>
            <person name="Xu W."/>
            <person name="Pan J."/>
            <person name="Luo Z.H."/>
            <person name="Li M."/>
        </authorList>
    </citation>
    <scope>NUCLEOTIDE SEQUENCE [LARGE SCALE GENOMIC DNA]</scope>
    <source>
        <strain evidence="1">SpSt-192</strain>
    </source>
</reference>